<dbReference type="Proteomes" id="UP000613113">
    <property type="component" value="Unassembled WGS sequence"/>
</dbReference>
<dbReference type="EMBL" id="JACOGC010000003">
    <property type="protein sequence ID" value="MBC3885501.1"/>
    <property type="molecule type" value="Genomic_DNA"/>
</dbReference>
<sequence>MKRGFFDGLLIILLRKPKPDSVIVMNDFTAGINRECLSVAGLTQNISGAVLMPCDVCSAPQYVPERQAVSVRETLPAVAYLG</sequence>
<keyword evidence="2" id="KW-1185">Reference proteome</keyword>
<organism evidence="1 2">
    <name type="scientific">Undibacterium griseum</name>
    <dbReference type="NCBI Taxonomy" id="2762295"/>
    <lineage>
        <taxon>Bacteria</taxon>
        <taxon>Pseudomonadati</taxon>
        <taxon>Pseudomonadota</taxon>
        <taxon>Betaproteobacteria</taxon>
        <taxon>Burkholderiales</taxon>
        <taxon>Oxalobacteraceae</taxon>
        <taxon>Undibacterium</taxon>
    </lineage>
</organism>
<accession>A0ABR6YNN0</accession>
<comment type="caution">
    <text evidence="1">The sequence shown here is derived from an EMBL/GenBank/DDBJ whole genome shotgun (WGS) entry which is preliminary data.</text>
</comment>
<gene>
    <name evidence="1" type="ORF">H8K27_10205</name>
</gene>
<evidence type="ECO:0000313" key="1">
    <source>
        <dbReference type="EMBL" id="MBC3885501.1"/>
    </source>
</evidence>
<protein>
    <submittedName>
        <fullName evidence="1">Uncharacterized protein</fullName>
    </submittedName>
</protein>
<evidence type="ECO:0000313" key="2">
    <source>
        <dbReference type="Proteomes" id="UP000613113"/>
    </source>
</evidence>
<dbReference type="RefSeq" id="WP_186863056.1">
    <property type="nucleotide sequence ID" value="NZ_JACOGC010000003.1"/>
</dbReference>
<name>A0ABR6YNN0_9BURK</name>
<proteinExistence type="predicted"/>
<reference evidence="1 2" key="1">
    <citation type="submission" date="2020-08" db="EMBL/GenBank/DDBJ databases">
        <title>Novel species isolated from subtropical streams in China.</title>
        <authorList>
            <person name="Lu H."/>
        </authorList>
    </citation>
    <scope>NUCLEOTIDE SEQUENCE [LARGE SCALE GENOMIC DNA]</scope>
    <source>
        <strain evidence="1 2">FT31W</strain>
    </source>
</reference>